<name>A0A4U0Q562_9NEIS</name>
<sequence>MTAQDPSLVLALALAEAEWALDTHRQAVALALADLGDIDLPDAAPTTDDLSQLVPLGPLYLARELEQAGLLPMADQVAGLFASGAITQPLGPTGELITRFWRQRRERLSGTERTAMLQQVFEPGVFDRALERLCGAMLALADNAGTRDAREEVTLDLALRGVRELLFQRSGGMVAFAAEDILAAVRDAVAFLRDPRLLAAFSVRSMWGLLAANGERTEYQVRQHVELANAGVTLLTWVARADAGQASLNAGNDDSARLFAAAQRWLMTQESLGTSPGTRPAPALAGAA</sequence>
<organism evidence="1 2">
    <name type="scientific">Chitiniphilus eburneus</name>
    <dbReference type="NCBI Taxonomy" id="2571148"/>
    <lineage>
        <taxon>Bacteria</taxon>
        <taxon>Pseudomonadati</taxon>
        <taxon>Pseudomonadota</taxon>
        <taxon>Betaproteobacteria</taxon>
        <taxon>Neisseriales</taxon>
        <taxon>Chitinibacteraceae</taxon>
        <taxon>Chitiniphilus</taxon>
    </lineage>
</organism>
<evidence type="ECO:0000313" key="1">
    <source>
        <dbReference type="EMBL" id="TJZ76205.1"/>
    </source>
</evidence>
<dbReference type="AlphaFoldDB" id="A0A4U0Q562"/>
<dbReference type="Proteomes" id="UP000310016">
    <property type="component" value="Unassembled WGS sequence"/>
</dbReference>
<keyword evidence="2" id="KW-1185">Reference proteome</keyword>
<gene>
    <name evidence="1" type="ORF">FAZ21_05365</name>
</gene>
<dbReference type="OrthoDB" id="8584052at2"/>
<reference evidence="1 2" key="1">
    <citation type="submission" date="2019-04" db="EMBL/GenBank/DDBJ databases">
        <title>Chitiniphilus eburnea sp. nov., a novel chitinolytic bacterium isolated from aquaculture sludge.</title>
        <authorList>
            <person name="Sheng M."/>
        </authorList>
    </citation>
    <scope>NUCLEOTIDE SEQUENCE [LARGE SCALE GENOMIC DNA]</scope>
    <source>
        <strain evidence="1 2">HX-2-15</strain>
    </source>
</reference>
<protein>
    <submittedName>
        <fullName evidence="1">Uncharacterized protein</fullName>
    </submittedName>
</protein>
<proteinExistence type="predicted"/>
<dbReference type="EMBL" id="SUMF01000003">
    <property type="protein sequence ID" value="TJZ76205.1"/>
    <property type="molecule type" value="Genomic_DNA"/>
</dbReference>
<evidence type="ECO:0000313" key="2">
    <source>
        <dbReference type="Proteomes" id="UP000310016"/>
    </source>
</evidence>
<comment type="caution">
    <text evidence="1">The sequence shown here is derived from an EMBL/GenBank/DDBJ whole genome shotgun (WGS) entry which is preliminary data.</text>
</comment>
<dbReference type="RefSeq" id="WP_136772255.1">
    <property type="nucleotide sequence ID" value="NZ_CP156074.1"/>
</dbReference>
<accession>A0A4U0Q562</accession>